<gene>
    <name evidence="1" type="ORF">HYY20_02180</name>
</gene>
<proteinExistence type="predicted"/>
<evidence type="ECO:0008006" key="3">
    <source>
        <dbReference type="Google" id="ProtNLM"/>
    </source>
</evidence>
<evidence type="ECO:0000313" key="2">
    <source>
        <dbReference type="Proteomes" id="UP000769766"/>
    </source>
</evidence>
<dbReference type="EMBL" id="JACPRF010000064">
    <property type="protein sequence ID" value="MBI2875671.1"/>
    <property type="molecule type" value="Genomic_DNA"/>
</dbReference>
<name>A0A932CM97_UNCTE</name>
<reference evidence="1" key="1">
    <citation type="submission" date="2020-07" db="EMBL/GenBank/DDBJ databases">
        <title>Huge and variable diversity of episymbiotic CPR bacteria and DPANN archaea in groundwater ecosystems.</title>
        <authorList>
            <person name="He C.Y."/>
            <person name="Keren R."/>
            <person name="Whittaker M."/>
            <person name="Farag I.F."/>
            <person name="Doudna J."/>
            <person name="Cate J.H.D."/>
            <person name="Banfield J.F."/>
        </authorList>
    </citation>
    <scope>NUCLEOTIDE SEQUENCE</scope>
    <source>
        <strain evidence="1">NC_groundwater_672_Ag_B-0.1um_62_36</strain>
    </source>
</reference>
<sequence>MTSEQIPKDLVILVADKNMEFTIKGLLSRPKALGVRFLANDLFVHPEQDTGCLLRSHDFLRSFINRYAHALVMLDREGCGREGSSREVLEREVEDRLSRSGWGNRAVAIVLDPELEIWVWSDSPHVDSVLGWEGKQPDLKTWLRSQGFWDAQRTKPDRPKEAVEEALRLARKARSSSNYFQLAQRVGFGRCTDPAFLKLKAALQDWFSEEPP</sequence>
<dbReference type="NCBIfam" id="NF047734">
    <property type="entry name" value="antiphage_MADS4"/>
    <property type="match status" value="1"/>
</dbReference>
<comment type="caution">
    <text evidence="1">The sequence shown here is derived from an EMBL/GenBank/DDBJ whole genome shotgun (WGS) entry which is preliminary data.</text>
</comment>
<dbReference type="InterPro" id="IPR059210">
    <property type="entry name" value="MADS4-like"/>
</dbReference>
<accession>A0A932CM97</accession>
<dbReference type="Proteomes" id="UP000769766">
    <property type="component" value="Unassembled WGS sequence"/>
</dbReference>
<evidence type="ECO:0000313" key="1">
    <source>
        <dbReference type="EMBL" id="MBI2875671.1"/>
    </source>
</evidence>
<dbReference type="AlphaFoldDB" id="A0A932CM97"/>
<protein>
    <recommendedName>
        <fullName evidence="3">DUF4276 family protein</fullName>
    </recommendedName>
</protein>
<organism evidence="1 2">
    <name type="scientific">Tectimicrobiota bacterium</name>
    <dbReference type="NCBI Taxonomy" id="2528274"/>
    <lineage>
        <taxon>Bacteria</taxon>
        <taxon>Pseudomonadati</taxon>
        <taxon>Nitrospinota/Tectimicrobiota group</taxon>
        <taxon>Candidatus Tectimicrobiota</taxon>
    </lineage>
</organism>